<dbReference type="AlphaFoldDB" id="A0A1L4D4Z0"/>
<dbReference type="Proteomes" id="UP000184731">
    <property type="component" value="Plasmid pnonnen2"/>
</dbReference>
<dbReference type="RefSeq" id="WP_148698921.1">
    <property type="nucleotide sequence ID" value="NZ_CP017836.1"/>
</dbReference>
<feature type="transmembrane region" description="Helical" evidence="1">
    <location>
        <begin position="239"/>
        <end position="258"/>
    </location>
</feature>
<reference evidence="2 3" key="1">
    <citation type="submission" date="2016-10" db="EMBL/GenBank/DDBJ databases">
        <title>Silvanigrella aquatica sp. nov., isolated from a freshwater lake located in the Black Forest, Germany, description of Silvanigrellaceae fam. nov., Silvanigrellales ord. nov., reclassification of the order Bdellovibrionales in the class Oligoflexia, reclassification of the families Bacteriovoracaceae and Halobacteriovoraceae in the new order Bacteriovoracales ord. nov., and reclassification of the family Pseudobacteriovoracaceae in the order Oligoflexiales.</title>
        <authorList>
            <person name="Hahn M.W."/>
            <person name="Schmidt J."/>
            <person name="Koll U."/>
            <person name="Rohde M."/>
            <person name="Verbag S."/>
            <person name="Pitt A."/>
            <person name="Nakai R."/>
            <person name="Naganuma T."/>
            <person name="Lang E."/>
        </authorList>
    </citation>
    <scope>NUCLEOTIDE SEQUENCE [LARGE SCALE GENOMIC DNA]</scope>
    <source>
        <strain evidence="2 3">MWH-Nonnen-W8red</strain>
        <plasmid evidence="3">Plasmid pnonnen2</plasmid>
    </source>
</reference>
<dbReference type="OrthoDB" id="8563591at2"/>
<geneLocation type="plasmid" evidence="3">
    <name>pnonnen2</name>
</geneLocation>
<evidence type="ECO:0000313" key="2">
    <source>
        <dbReference type="EMBL" id="APJ05258.1"/>
    </source>
</evidence>
<protein>
    <submittedName>
        <fullName evidence="2">Uncharacterized protein</fullName>
    </submittedName>
</protein>
<accession>A0A1L4D4Z0</accession>
<evidence type="ECO:0000256" key="1">
    <source>
        <dbReference type="SAM" id="Phobius"/>
    </source>
</evidence>
<organism evidence="2 3">
    <name type="scientific">Silvanigrella aquatica</name>
    <dbReference type="NCBI Taxonomy" id="1915309"/>
    <lineage>
        <taxon>Bacteria</taxon>
        <taxon>Pseudomonadati</taxon>
        <taxon>Bdellovibrionota</taxon>
        <taxon>Oligoflexia</taxon>
        <taxon>Silvanigrellales</taxon>
        <taxon>Silvanigrellaceae</taxon>
        <taxon>Silvanigrella</taxon>
    </lineage>
</organism>
<evidence type="ECO:0000313" key="3">
    <source>
        <dbReference type="Proteomes" id="UP000184731"/>
    </source>
</evidence>
<feature type="transmembrane region" description="Helical" evidence="1">
    <location>
        <begin position="6"/>
        <end position="25"/>
    </location>
</feature>
<name>A0A1L4D4Z0_9BACT</name>
<keyword evidence="1" id="KW-0812">Transmembrane</keyword>
<keyword evidence="1" id="KW-1133">Transmembrane helix</keyword>
<dbReference type="EMBL" id="CP017836">
    <property type="protein sequence ID" value="APJ05258.1"/>
    <property type="molecule type" value="Genomic_DNA"/>
</dbReference>
<gene>
    <name evidence="2" type="ORF">AXG55_14650</name>
</gene>
<proteinExistence type="predicted"/>
<keyword evidence="2" id="KW-0614">Plasmid</keyword>
<sequence length="270" mass="31034">MNLENMKLIVPIVTTIIAFILNKIFRDKSKLLAYYIHASSNSLKVNNIENITIYEINSKTVYNNGQYYLDRTNFNLYKHMKGENKEIDIIDKIKLKDKISDILEKNSNLIVLSPEDFCDVVTKNGGHIPDQIDLYINTHAIVVSNFGNSQTKNITIGHSQFLPSYSIYPNIEHEVINLNGEGKAIKIKNLAPKQEIIISYMYFPPKMFNQIGTYIKSDEEGDVQIISKLQTNKTSNIKIILISIPSILVVSYILYHIIEFIYELNKIIQK</sequence>
<dbReference type="KEGG" id="saqi:AXG55_14650"/>
<keyword evidence="1" id="KW-0472">Membrane</keyword>
<keyword evidence="3" id="KW-1185">Reference proteome</keyword>